<reference evidence="2" key="1">
    <citation type="journal article" date="2017" name="Nat. Commun.">
        <title>The asparagus genome sheds light on the origin and evolution of a young Y chromosome.</title>
        <authorList>
            <person name="Harkess A."/>
            <person name="Zhou J."/>
            <person name="Xu C."/>
            <person name="Bowers J.E."/>
            <person name="Van der Hulst R."/>
            <person name="Ayyampalayam S."/>
            <person name="Mercati F."/>
            <person name="Riccardi P."/>
            <person name="McKain M.R."/>
            <person name="Kakrana A."/>
            <person name="Tang H."/>
            <person name="Ray J."/>
            <person name="Groenendijk J."/>
            <person name="Arikit S."/>
            <person name="Mathioni S.M."/>
            <person name="Nakano M."/>
            <person name="Shan H."/>
            <person name="Telgmann-Rauber A."/>
            <person name="Kanno A."/>
            <person name="Yue Z."/>
            <person name="Chen H."/>
            <person name="Li W."/>
            <person name="Chen Y."/>
            <person name="Xu X."/>
            <person name="Zhang Y."/>
            <person name="Luo S."/>
            <person name="Chen H."/>
            <person name="Gao J."/>
            <person name="Mao Z."/>
            <person name="Pires J.C."/>
            <person name="Luo M."/>
            <person name="Kudrna D."/>
            <person name="Wing R.A."/>
            <person name="Meyers B.C."/>
            <person name="Yi K."/>
            <person name="Kong H."/>
            <person name="Lavrijsen P."/>
            <person name="Sunseri F."/>
            <person name="Falavigna A."/>
            <person name="Ye Y."/>
            <person name="Leebens-Mack J.H."/>
            <person name="Chen G."/>
        </authorList>
    </citation>
    <scope>NUCLEOTIDE SEQUENCE [LARGE SCALE GENOMIC DNA]</scope>
    <source>
        <strain evidence="2">cv. DH0086</strain>
    </source>
</reference>
<keyword evidence="2" id="KW-1185">Reference proteome</keyword>
<evidence type="ECO:0000313" key="2">
    <source>
        <dbReference type="Proteomes" id="UP000243459"/>
    </source>
</evidence>
<gene>
    <name evidence="1" type="ORF">A4U43_C02F5380</name>
</gene>
<dbReference type="EMBL" id="CM007382">
    <property type="protein sequence ID" value="ONK77326.1"/>
    <property type="molecule type" value="Genomic_DNA"/>
</dbReference>
<dbReference type="Proteomes" id="UP000243459">
    <property type="component" value="Chromosome 2"/>
</dbReference>
<organism evidence="1 2">
    <name type="scientific">Asparagus officinalis</name>
    <name type="common">Garden asparagus</name>
    <dbReference type="NCBI Taxonomy" id="4686"/>
    <lineage>
        <taxon>Eukaryota</taxon>
        <taxon>Viridiplantae</taxon>
        <taxon>Streptophyta</taxon>
        <taxon>Embryophyta</taxon>
        <taxon>Tracheophyta</taxon>
        <taxon>Spermatophyta</taxon>
        <taxon>Magnoliopsida</taxon>
        <taxon>Liliopsida</taxon>
        <taxon>Asparagales</taxon>
        <taxon>Asparagaceae</taxon>
        <taxon>Asparagoideae</taxon>
        <taxon>Asparagus</taxon>
    </lineage>
</organism>
<evidence type="ECO:0000313" key="1">
    <source>
        <dbReference type="EMBL" id="ONK77326.1"/>
    </source>
</evidence>
<name>A0A5P1FG29_ASPOF</name>
<dbReference type="Gramene" id="ONK77326">
    <property type="protein sequence ID" value="ONK77326"/>
    <property type="gene ID" value="A4U43_C02F5380"/>
</dbReference>
<sequence length="93" mass="11223">MPLFGYVWFHCHPYVMWRRLDRRRVVMLAREVEKEVQKRRKAVSRMKELVKGLLLLRVLKEGSRHGRLVSYSKALGKSMRLAHEWAKSWFSEP</sequence>
<protein>
    <submittedName>
        <fullName evidence="1">Uncharacterized protein</fullName>
    </submittedName>
</protein>
<proteinExistence type="predicted"/>
<accession>A0A5P1FG29</accession>
<dbReference type="AlphaFoldDB" id="A0A5P1FG29"/>